<dbReference type="AlphaFoldDB" id="A0AAP0JG33"/>
<dbReference type="EMBL" id="JBBNAG010000005">
    <property type="protein sequence ID" value="KAK9132646.1"/>
    <property type="molecule type" value="Genomic_DNA"/>
</dbReference>
<dbReference type="Proteomes" id="UP001419268">
    <property type="component" value="Unassembled WGS sequence"/>
</dbReference>
<sequence length="74" mass="8116">MNRRARLGSKKGLAEPVRPGNVEDLETTWNEPQGIGSNYVKAGERYVRLRNQLKVGLVGISCRVGHDLPSAGKD</sequence>
<evidence type="ECO:0000313" key="1">
    <source>
        <dbReference type="EMBL" id="KAK9132646.1"/>
    </source>
</evidence>
<keyword evidence="2" id="KW-1185">Reference proteome</keyword>
<gene>
    <name evidence="1" type="ORF">Scep_012174</name>
</gene>
<reference evidence="1 2" key="1">
    <citation type="submission" date="2024-01" db="EMBL/GenBank/DDBJ databases">
        <title>Genome assemblies of Stephania.</title>
        <authorList>
            <person name="Yang L."/>
        </authorList>
    </citation>
    <scope>NUCLEOTIDE SEQUENCE [LARGE SCALE GENOMIC DNA]</scope>
    <source>
        <strain evidence="1">JXDWG</strain>
        <tissue evidence="1">Leaf</tissue>
    </source>
</reference>
<proteinExistence type="predicted"/>
<protein>
    <submittedName>
        <fullName evidence="1">Uncharacterized protein</fullName>
    </submittedName>
</protein>
<organism evidence="1 2">
    <name type="scientific">Stephania cephalantha</name>
    <dbReference type="NCBI Taxonomy" id="152367"/>
    <lineage>
        <taxon>Eukaryota</taxon>
        <taxon>Viridiplantae</taxon>
        <taxon>Streptophyta</taxon>
        <taxon>Embryophyta</taxon>
        <taxon>Tracheophyta</taxon>
        <taxon>Spermatophyta</taxon>
        <taxon>Magnoliopsida</taxon>
        <taxon>Ranunculales</taxon>
        <taxon>Menispermaceae</taxon>
        <taxon>Menispermoideae</taxon>
        <taxon>Cissampelideae</taxon>
        <taxon>Stephania</taxon>
    </lineage>
</organism>
<name>A0AAP0JG33_9MAGN</name>
<accession>A0AAP0JG33</accession>
<evidence type="ECO:0000313" key="2">
    <source>
        <dbReference type="Proteomes" id="UP001419268"/>
    </source>
</evidence>
<comment type="caution">
    <text evidence="1">The sequence shown here is derived from an EMBL/GenBank/DDBJ whole genome shotgun (WGS) entry which is preliminary data.</text>
</comment>